<comment type="similarity">
    <text evidence="1">Belongs to the LysR transcriptional regulatory family.</text>
</comment>
<evidence type="ECO:0000313" key="7">
    <source>
        <dbReference type="Proteomes" id="UP000092544"/>
    </source>
</evidence>
<dbReference type="RefSeq" id="WP_067012129.1">
    <property type="nucleotide sequence ID" value="NZ_FLOB01000001.1"/>
</dbReference>
<reference evidence="6 7" key="1">
    <citation type="submission" date="2016-06" db="EMBL/GenBank/DDBJ databases">
        <authorList>
            <person name="Kjaerup R.B."/>
            <person name="Dalgaard T.S."/>
            <person name="Juul-Madsen H.R."/>
        </authorList>
    </citation>
    <scope>NUCLEOTIDE SEQUENCE [LARGE SCALE GENOMIC DNA]</scope>
    <source>
        <strain evidence="6 7">CECT 8886</strain>
    </source>
</reference>
<organism evidence="6 7">
    <name type="scientific">Marinomonas spartinae</name>
    <dbReference type="NCBI Taxonomy" id="1792290"/>
    <lineage>
        <taxon>Bacteria</taxon>
        <taxon>Pseudomonadati</taxon>
        <taxon>Pseudomonadota</taxon>
        <taxon>Gammaproteobacteria</taxon>
        <taxon>Oceanospirillales</taxon>
        <taxon>Oceanospirillaceae</taxon>
        <taxon>Marinomonas</taxon>
    </lineage>
</organism>
<accession>A0A1A8T1E2</accession>
<dbReference type="InterPro" id="IPR036390">
    <property type="entry name" value="WH_DNA-bd_sf"/>
</dbReference>
<dbReference type="CDD" id="cd08422">
    <property type="entry name" value="PBP2_CrgA_like"/>
    <property type="match status" value="1"/>
</dbReference>
<keyword evidence="3" id="KW-0238">DNA-binding</keyword>
<evidence type="ECO:0000256" key="3">
    <source>
        <dbReference type="ARBA" id="ARBA00023125"/>
    </source>
</evidence>
<dbReference type="EMBL" id="FLOB01000001">
    <property type="protein sequence ID" value="SBS25754.1"/>
    <property type="molecule type" value="Genomic_DNA"/>
</dbReference>
<dbReference type="SUPFAM" id="SSF46785">
    <property type="entry name" value="Winged helix' DNA-binding domain"/>
    <property type="match status" value="1"/>
</dbReference>
<dbReference type="InterPro" id="IPR005119">
    <property type="entry name" value="LysR_subst-bd"/>
</dbReference>
<proteinExistence type="inferred from homology"/>
<evidence type="ECO:0000256" key="1">
    <source>
        <dbReference type="ARBA" id="ARBA00009437"/>
    </source>
</evidence>
<dbReference type="PANTHER" id="PTHR30537">
    <property type="entry name" value="HTH-TYPE TRANSCRIPTIONAL REGULATOR"/>
    <property type="match status" value="1"/>
</dbReference>
<feature type="domain" description="HTH lysR-type" evidence="5">
    <location>
        <begin position="1"/>
        <end position="62"/>
    </location>
</feature>
<gene>
    <name evidence="6" type="primary">dmlR_4</name>
    <name evidence="6" type="ORF">MSP8886_00378</name>
</gene>
<keyword evidence="7" id="KW-1185">Reference proteome</keyword>
<dbReference type="GO" id="GO:0003700">
    <property type="term" value="F:DNA-binding transcription factor activity"/>
    <property type="evidence" value="ECO:0007669"/>
    <property type="project" value="InterPro"/>
</dbReference>
<dbReference type="FunFam" id="1.10.10.10:FF:000001">
    <property type="entry name" value="LysR family transcriptional regulator"/>
    <property type="match status" value="1"/>
</dbReference>
<evidence type="ECO:0000259" key="5">
    <source>
        <dbReference type="PROSITE" id="PS50931"/>
    </source>
</evidence>
<dbReference type="Pfam" id="PF00126">
    <property type="entry name" value="HTH_1"/>
    <property type="match status" value="1"/>
</dbReference>
<dbReference type="Gene3D" id="1.10.10.10">
    <property type="entry name" value="Winged helix-like DNA-binding domain superfamily/Winged helix DNA-binding domain"/>
    <property type="match status" value="1"/>
</dbReference>
<evidence type="ECO:0000313" key="6">
    <source>
        <dbReference type="EMBL" id="SBS25754.1"/>
    </source>
</evidence>
<evidence type="ECO:0000256" key="4">
    <source>
        <dbReference type="ARBA" id="ARBA00023163"/>
    </source>
</evidence>
<name>A0A1A8T1E2_9GAMM</name>
<sequence>MKLNYSLDDLRCFCAVAQYGSFKAAALALDIPLSTLSRRISKLEQDLSIRLLNRDAHKVTLTQTGQKYFARSHGLFESLVEVASDLHKDKHEARGRIRIAGPINVMSELLSDQISGFMQDYPDIQLEMKLSNYLIDIEAEGIDVAFRVGDVNEDNWIAKSLTDIQFIVCASPSLDTSKITKPAQLADYPIVLCYPMRQWELVCKKNHAHYNFAPGSNVRFETDDLRALFPVVQSGLGIGYIPDYSAKPMIKSGLLVQLLPNWGSQPRRLSMLYRDRKNMPLRVRLFINYMAAAFSESALG</sequence>
<dbReference type="SUPFAM" id="SSF53850">
    <property type="entry name" value="Periplasmic binding protein-like II"/>
    <property type="match status" value="1"/>
</dbReference>
<keyword evidence="4" id="KW-0804">Transcription</keyword>
<dbReference type="Proteomes" id="UP000092544">
    <property type="component" value="Unassembled WGS sequence"/>
</dbReference>
<dbReference type="InterPro" id="IPR058163">
    <property type="entry name" value="LysR-type_TF_proteobact-type"/>
</dbReference>
<dbReference type="GO" id="GO:0006351">
    <property type="term" value="P:DNA-templated transcription"/>
    <property type="evidence" value="ECO:0007669"/>
    <property type="project" value="TreeGrafter"/>
</dbReference>
<dbReference type="Gene3D" id="3.40.190.290">
    <property type="match status" value="1"/>
</dbReference>
<dbReference type="InterPro" id="IPR036388">
    <property type="entry name" value="WH-like_DNA-bd_sf"/>
</dbReference>
<dbReference type="InterPro" id="IPR000847">
    <property type="entry name" value="LysR_HTH_N"/>
</dbReference>
<dbReference type="PANTHER" id="PTHR30537:SF5">
    <property type="entry name" value="HTH-TYPE TRANSCRIPTIONAL ACTIVATOR TTDR-RELATED"/>
    <property type="match status" value="1"/>
</dbReference>
<dbReference type="STRING" id="1792290.MSP8886_00378"/>
<dbReference type="Pfam" id="PF03466">
    <property type="entry name" value="LysR_substrate"/>
    <property type="match status" value="1"/>
</dbReference>
<protein>
    <submittedName>
        <fullName evidence="6">HTH-type transcriptional regulator DmlR</fullName>
    </submittedName>
</protein>
<keyword evidence="2" id="KW-0805">Transcription regulation</keyword>
<dbReference type="AlphaFoldDB" id="A0A1A8T1E2"/>
<dbReference type="PROSITE" id="PS50931">
    <property type="entry name" value="HTH_LYSR"/>
    <property type="match status" value="1"/>
</dbReference>
<dbReference type="OrthoDB" id="9815676at2"/>
<evidence type="ECO:0000256" key="2">
    <source>
        <dbReference type="ARBA" id="ARBA00023015"/>
    </source>
</evidence>
<dbReference type="GO" id="GO:0043565">
    <property type="term" value="F:sequence-specific DNA binding"/>
    <property type="evidence" value="ECO:0007669"/>
    <property type="project" value="TreeGrafter"/>
</dbReference>